<sequence>MDTLRKKKRKLKTQIRTATSEETNELLVIRRQLKKRHSALSTTESARKKRGQKRKNQEHFIRDRFQFASHLFQQPKSGTLKVDRKELETHLKKTYSDPTREEPLEETTGLVWPAAPGINFDSWPPSLQEVAAVVNKARAKSAPGPNEVTYLLYKRCPNVLKKLHEIL</sequence>
<dbReference type="AlphaFoldDB" id="A0AAV3YDJ0"/>
<proteinExistence type="predicted"/>
<evidence type="ECO:0000256" key="1">
    <source>
        <dbReference type="SAM" id="MobiDB-lite"/>
    </source>
</evidence>
<keyword evidence="3" id="KW-1185">Reference proteome</keyword>
<accession>A0AAV3YDJ0</accession>
<name>A0AAV3YDJ0_9GAST</name>
<protein>
    <submittedName>
        <fullName evidence="2">Polyprotein</fullName>
    </submittedName>
</protein>
<gene>
    <name evidence="2" type="ORF">PoB_000673300</name>
</gene>
<reference evidence="2 3" key="1">
    <citation type="journal article" date="2021" name="Elife">
        <title>Chloroplast acquisition without the gene transfer in kleptoplastic sea slugs, Plakobranchus ocellatus.</title>
        <authorList>
            <person name="Maeda T."/>
            <person name="Takahashi S."/>
            <person name="Yoshida T."/>
            <person name="Shimamura S."/>
            <person name="Takaki Y."/>
            <person name="Nagai Y."/>
            <person name="Toyoda A."/>
            <person name="Suzuki Y."/>
            <person name="Arimoto A."/>
            <person name="Ishii H."/>
            <person name="Satoh N."/>
            <person name="Nishiyama T."/>
            <person name="Hasebe M."/>
            <person name="Maruyama T."/>
            <person name="Minagawa J."/>
            <person name="Obokata J."/>
            <person name="Shigenobu S."/>
        </authorList>
    </citation>
    <scope>NUCLEOTIDE SEQUENCE [LARGE SCALE GENOMIC DNA]</scope>
</reference>
<feature type="region of interest" description="Disordered" evidence="1">
    <location>
        <begin position="33"/>
        <end position="56"/>
    </location>
</feature>
<dbReference type="EMBL" id="BLXT01000807">
    <property type="protein sequence ID" value="GFN80227.1"/>
    <property type="molecule type" value="Genomic_DNA"/>
</dbReference>
<organism evidence="2 3">
    <name type="scientific">Plakobranchus ocellatus</name>
    <dbReference type="NCBI Taxonomy" id="259542"/>
    <lineage>
        <taxon>Eukaryota</taxon>
        <taxon>Metazoa</taxon>
        <taxon>Spiralia</taxon>
        <taxon>Lophotrochozoa</taxon>
        <taxon>Mollusca</taxon>
        <taxon>Gastropoda</taxon>
        <taxon>Heterobranchia</taxon>
        <taxon>Euthyneura</taxon>
        <taxon>Panpulmonata</taxon>
        <taxon>Sacoglossa</taxon>
        <taxon>Placobranchoidea</taxon>
        <taxon>Plakobranchidae</taxon>
        <taxon>Plakobranchus</taxon>
    </lineage>
</organism>
<dbReference type="Proteomes" id="UP000735302">
    <property type="component" value="Unassembled WGS sequence"/>
</dbReference>
<comment type="caution">
    <text evidence="2">The sequence shown here is derived from an EMBL/GenBank/DDBJ whole genome shotgun (WGS) entry which is preliminary data.</text>
</comment>
<evidence type="ECO:0000313" key="2">
    <source>
        <dbReference type="EMBL" id="GFN80227.1"/>
    </source>
</evidence>
<evidence type="ECO:0000313" key="3">
    <source>
        <dbReference type="Proteomes" id="UP000735302"/>
    </source>
</evidence>